<dbReference type="InterPro" id="IPR018763">
    <property type="entry name" value="DUF2334"/>
</dbReference>
<name>A0ABS0CUN4_9NOCA</name>
<reference evidence="2 3" key="1">
    <citation type="submission" date="2020-10" db="EMBL/GenBank/DDBJ databases">
        <title>Identification of Nocardia species via Next-generation sequencing and recognition of intraspecies genetic diversity.</title>
        <authorList>
            <person name="Li P."/>
            <person name="Li P."/>
            <person name="Lu B."/>
        </authorList>
    </citation>
    <scope>NUCLEOTIDE SEQUENCE [LARGE SCALE GENOMIC DNA]</scope>
    <source>
        <strain evidence="2 3">BJ06-0157</strain>
    </source>
</reference>
<dbReference type="Gene3D" id="3.20.20.370">
    <property type="entry name" value="Glycoside hydrolase/deacetylase"/>
    <property type="match status" value="1"/>
</dbReference>
<evidence type="ECO:0000256" key="1">
    <source>
        <dbReference type="SAM" id="MobiDB-lite"/>
    </source>
</evidence>
<dbReference type="Proteomes" id="UP000702209">
    <property type="component" value="Unassembled WGS sequence"/>
</dbReference>
<feature type="region of interest" description="Disordered" evidence="1">
    <location>
        <begin position="1"/>
        <end position="32"/>
    </location>
</feature>
<dbReference type="EMBL" id="JADLQX010000017">
    <property type="protein sequence ID" value="MBF6300240.1"/>
    <property type="molecule type" value="Genomic_DNA"/>
</dbReference>
<organism evidence="2 3">
    <name type="scientific">Nocardia amamiensis</name>
    <dbReference type="NCBI Taxonomy" id="404578"/>
    <lineage>
        <taxon>Bacteria</taxon>
        <taxon>Bacillati</taxon>
        <taxon>Actinomycetota</taxon>
        <taxon>Actinomycetes</taxon>
        <taxon>Mycobacteriales</taxon>
        <taxon>Nocardiaceae</taxon>
        <taxon>Nocardia</taxon>
    </lineage>
</organism>
<accession>A0ABS0CUN4</accession>
<gene>
    <name evidence="2" type="ORF">IU459_22225</name>
</gene>
<protein>
    <submittedName>
        <fullName evidence="2">Polysaccharide deacetylase family protein</fullName>
    </submittedName>
</protein>
<feature type="compositionally biased region" description="Basic and acidic residues" evidence="1">
    <location>
        <begin position="19"/>
        <end position="32"/>
    </location>
</feature>
<sequence length="317" mass="33718">MSPEPAADPLRPHGPRAVTRPDRRIGPCACEADRPRPRAHLRARARGLSDPSDDRTALFSSRLPGGVTFRNVCARLVVSVHDVAPASAAETTRWCADADRFGIPVSLLVIPGPWRGMRLSGDPDYAAFLRERRQGGDDILVHGWSHRAGPEGGWPRRAVGYAVARGAAEFAALNVAEATAKLRAATAVMTESGLHTTGFTPPGWLASPGAEQALRAAGFTYTTSHFGAKQLCTGRRYRGFALSHRPGGGWSERFGAAMVESVALRTAERGGLVRLALHPDDLHRPGLRETTLRAIDAVLGTGAQATTYAELVGSAVG</sequence>
<keyword evidence="3" id="KW-1185">Reference proteome</keyword>
<comment type="caution">
    <text evidence="2">The sequence shown here is derived from an EMBL/GenBank/DDBJ whole genome shotgun (WGS) entry which is preliminary data.</text>
</comment>
<dbReference type="Pfam" id="PF10096">
    <property type="entry name" value="DUF2334"/>
    <property type="match status" value="1"/>
</dbReference>
<evidence type="ECO:0000313" key="3">
    <source>
        <dbReference type="Proteomes" id="UP000702209"/>
    </source>
</evidence>
<dbReference type="CDD" id="cd11374">
    <property type="entry name" value="CE4_u10"/>
    <property type="match status" value="1"/>
</dbReference>
<dbReference type="InterPro" id="IPR011330">
    <property type="entry name" value="Glyco_hydro/deAcase_b/a-brl"/>
</dbReference>
<dbReference type="SUPFAM" id="SSF88713">
    <property type="entry name" value="Glycoside hydrolase/deacetylase"/>
    <property type="match status" value="1"/>
</dbReference>
<evidence type="ECO:0000313" key="2">
    <source>
        <dbReference type="EMBL" id="MBF6300240.1"/>
    </source>
</evidence>
<proteinExistence type="predicted"/>